<evidence type="ECO:0000256" key="2">
    <source>
        <dbReference type="ARBA" id="ARBA00023315"/>
    </source>
</evidence>
<dbReference type="InterPro" id="IPR016181">
    <property type="entry name" value="Acyl_CoA_acyltransferase"/>
</dbReference>
<dbReference type="InterPro" id="IPR000182">
    <property type="entry name" value="GNAT_dom"/>
</dbReference>
<evidence type="ECO:0000259" key="3">
    <source>
        <dbReference type="PROSITE" id="PS51186"/>
    </source>
</evidence>
<dbReference type="EMBL" id="FOHX01000008">
    <property type="protein sequence ID" value="SEU25542.1"/>
    <property type="molecule type" value="Genomic_DNA"/>
</dbReference>
<dbReference type="PROSITE" id="PS51186">
    <property type="entry name" value="GNAT"/>
    <property type="match status" value="1"/>
</dbReference>
<keyword evidence="2" id="KW-0012">Acyltransferase</keyword>
<dbReference type="OrthoDB" id="9814648at2"/>
<evidence type="ECO:0000313" key="4">
    <source>
        <dbReference type="EMBL" id="SEU25542.1"/>
    </source>
</evidence>
<dbReference type="CDD" id="cd04301">
    <property type="entry name" value="NAT_SF"/>
    <property type="match status" value="1"/>
</dbReference>
<dbReference type="STRING" id="568860.SAMN05421811_108285"/>
<dbReference type="GO" id="GO:0016747">
    <property type="term" value="F:acyltransferase activity, transferring groups other than amino-acyl groups"/>
    <property type="evidence" value="ECO:0007669"/>
    <property type="project" value="InterPro"/>
</dbReference>
<proteinExistence type="predicted"/>
<evidence type="ECO:0000313" key="5">
    <source>
        <dbReference type="Proteomes" id="UP000199361"/>
    </source>
</evidence>
<gene>
    <name evidence="4" type="ORF">SAMN05421811_108285</name>
</gene>
<dbReference type="SUPFAM" id="SSF55729">
    <property type="entry name" value="Acyl-CoA N-acyltransferases (Nat)"/>
    <property type="match status" value="1"/>
</dbReference>
<name>A0A1I0KKJ8_9ACTN</name>
<keyword evidence="5" id="KW-1185">Reference proteome</keyword>
<protein>
    <submittedName>
        <fullName evidence="4">Protein N-acetyltransferase, RimJ/RimL family</fullName>
    </submittedName>
</protein>
<dbReference type="Proteomes" id="UP000199361">
    <property type="component" value="Unassembled WGS sequence"/>
</dbReference>
<sequence>MIFAMTALRPLTDADAAVIASWIDSDEALVLWSGKAGFTWPFDGGQLLAFRAADPARRLLVAPGPDGRPVGHVMLRPDGTPRSLRLGMVLVAPDARGRGHGEALVRAALGAAFAGPDVERVTLGVYAHNHGARRLYERLGFREEEVHGGSVQVGETWWTSVTMALPRPARLRG</sequence>
<evidence type="ECO:0000256" key="1">
    <source>
        <dbReference type="ARBA" id="ARBA00022679"/>
    </source>
</evidence>
<reference evidence="4 5" key="1">
    <citation type="submission" date="2016-10" db="EMBL/GenBank/DDBJ databases">
        <authorList>
            <person name="de Groot N.N."/>
        </authorList>
    </citation>
    <scope>NUCLEOTIDE SEQUENCE [LARGE SCALE GENOMIC DNA]</scope>
    <source>
        <strain evidence="4 5">CGMCC 4.5598</strain>
    </source>
</reference>
<feature type="domain" description="N-acetyltransferase" evidence="3">
    <location>
        <begin position="6"/>
        <end position="168"/>
    </location>
</feature>
<accession>A0A1I0KKJ8</accession>
<keyword evidence="1 4" id="KW-0808">Transferase</keyword>
<dbReference type="Gene3D" id="3.40.630.30">
    <property type="match status" value="1"/>
</dbReference>
<dbReference type="PANTHER" id="PTHR43877">
    <property type="entry name" value="AMINOALKYLPHOSPHONATE N-ACETYLTRANSFERASE-RELATED-RELATED"/>
    <property type="match status" value="1"/>
</dbReference>
<dbReference type="InterPro" id="IPR050832">
    <property type="entry name" value="Bact_Acetyltransf"/>
</dbReference>
<dbReference type="AlphaFoldDB" id="A0A1I0KKJ8"/>
<organism evidence="4 5">
    <name type="scientific">Nonomuraea wenchangensis</name>
    <dbReference type="NCBI Taxonomy" id="568860"/>
    <lineage>
        <taxon>Bacteria</taxon>
        <taxon>Bacillati</taxon>
        <taxon>Actinomycetota</taxon>
        <taxon>Actinomycetes</taxon>
        <taxon>Streptosporangiales</taxon>
        <taxon>Streptosporangiaceae</taxon>
        <taxon>Nonomuraea</taxon>
    </lineage>
</organism>
<dbReference type="Pfam" id="PF00583">
    <property type="entry name" value="Acetyltransf_1"/>
    <property type="match status" value="1"/>
</dbReference>